<evidence type="ECO:0000256" key="10">
    <source>
        <dbReference type="ARBA" id="ARBA00022840"/>
    </source>
</evidence>
<dbReference type="InterPro" id="IPR003661">
    <property type="entry name" value="HisK_dim/P_dom"/>
</dbReference>
<keyword evidence="6" id="KW-0808">Transferase</keyword>
<keyword evidence="11 14" id="KW-1133">Transmembrane helix</keyword>
<evidence type="ECO:0000256" key="14">
    <source>
        <dbReference type="SAM" id="Phobius"/>
    </source>
</evidence>
<accession>A0A069RH18</accession>
<dbReference type="SMART" id="SM00387">
    <property type="entry name" value="HATPase_c"/>
    <property type="match status" value="1"/>
</dbReference>
<dbReference type="EC" id="2.7.13.3" evidence="3"/>
<feature type="domain" description="HAMP" evidence="16">
    <location>
        <begin position="146"/>
        <end position="189"/>
    </location>
</feature>
<comment type="subcellular location">
    <subcellularLocation>
        <location evidence="2">Cell membrane</location>
        <topology evidence="2">Multi-pass membrane protein</topology>
    </subcellularLocation>
</comment>
<dbReference type="PRINTS" id="PR00344">
    <property type="entry name" value="BCTRLSENSOR"/>
</dbReference>
<dbReference type="InterPro" id="IPR036890">
    <property type="entry name" value="HATPase_C_sf"/>
</dbReference>
<dbReference type="PROSITE" id="PS50885">
    <property type="entry name" value="HAMP"/>
    <property type="match status" value="1"/>
</dbReference>
<dbReference type="CDD" id="cd00082">
    <property type="entry name" value="HisKA"/>
    <property type="match status" value="1"/>
</dbReference>
<sequence>MYIRQLNHTKNLNGVEELLQSEGDNVAKQLDKMMGMNVAIYNMAGEEVGDSLLFSSERDTEDILSYALKDNVMYQVIGDTMDYMSPLYDVDGPVGVIRFQYSLKKYVDFYKEVKSLFVSLGIAVIVISFMGAYFYFDRFVQLIFILKRDADRISMGDYDSIVPVKRNDEIGELSRGIYHMNIRIKDSICGMKDEQRKLEKQQKTFIGNITHEFKTPLTVIKAYVDLLDMYGDDPDLLKDANANIGKEADRLYELVDKVLHLSYLEKYDFELQSEKLDIKDVIEEVCRRMGGKAQKFNIQLEEKLMEKVFDSFYTVDKNRSREYGGTGLGLAIVKGLVEKQGGSIDIAHNKPNGTTFTVYFPLY</sequence>
<dbReference type="AlphaFoldDB" id="A0A069RH18"/>
<evidence type="ECO:0000256" key="6">
    <source>
        <dbReference type="ARBA" id="ARBA00022679"/>
    </source>
</evidence>
<keyword evidence="4" id="KW-1003">Cell membrane</keyword>
<comment type="catalytic activity">
    <reaction evidence="1">
        <text>ATP + protein L-histidine = ADP + protein N-phospho-L-histidine.</text>
        <dbReference type="EC" id="2.7.13.3"/>
    </reaction>
</comment>
<evidence type="ECO:0000256" key="1">
    <source>
        <dbReference type="ARBA" id="ARBA00000085"/>
    </source>
</evidence>
<dbReference type="Proteomes" id="UP000027946">
    <property type="component" value="Unassembled WGS sequence"/>
</dbReference>
<evidence type="ECO:0000256" key="4">
    <source>
        <dbReference type="ARBA" id="ARBA00022475"/>
    </source>
</evidence>
<dbReference type="SUPFAM" id="SSF55874">
    <property type="entry name" value="ATPase domain of HSP90 chaperone/DNA topoisomerase II/histidine kinase"/>
    <property type="match status" value="1"/>
</dbReference>
<dbReference type="Pfam" id="PF00512">
    <property type="entry name" value="HisKA"/>
    <property type="match status" value="1"/>
</dbReference>
<evidence type="ECO:0000256" key="8">
    <source>
        <dbReference type="ARBA" id="ARBA00022741"/>
    </source>
</evidence>
<dbReference type="InterPro" id="IPR036097">
    <property type="entry name" value="HisK_dim/P_sf"/>
</dbReference>
<evidence type="ECO:0000256" key="7">
    <source>
        <dbReference type="ARBA" id="ARBA00022692"/>
    </source>
</evidence>
<keyword evidence="7 14" id="KW-0812">Transmembrane</keyword>
<evidence type="ECO:0000313" key="18">
    <source>
        <dbReference type="Proteomes" id="UP000027946"/>
    </source>
</evidence>
<evidence type="ECO:0000256" key="2">
    <source>
        <dbReference type="ARBA" id="ARBA00004651"/>
    </source>
</evidence>
<dbReference type="eggNOG" id="COG5002">
    <property type="taxonomic scope" value="Bacteria"/>
</dbReference>
<evidence type="ECO:0000256" key="12">
    <source>
        <dbReference type="ARBA" id="ARBA00023012"/>
    </source>
</evidence>
<dbReference type="SUPFAM" id="SSF158472">
    <property type="entry name" value="HAMP domain-like"/>
    <property type="match status" value="1"/>
</dbReference>
<dbReference type="InterPro" id="IPR005467">
    <property type="entry name" value="His_kinase_dom"/>
</dbReference>
<dbReference type="GO" id="GO:0000155">
    <property type="term" value="F:phosphorelay sensor kinase activity"/>
    <property type="evidence" value="ECO:0007669"/>
    <property type="project" value="InterPro"/>
</dbReference>
<dbReference type="EMBL" id="JJMM01000010">
    <property type="protein sequence ID" value="KDR95465.1"/>
    <property type="molecule type" value="Genomic_DNA"/>
</dbReference>
<proteinExistence type="predicted"/>
<evidence type="ECO:0000313" key="17">
    <source>
        <dbReference type="EMBL" id="KDR95465.1"/>
    </source>
</evidence>
<dbReference type="GO" id="GO:0005886">
    <property type="term" value="C:plasma membrane"/>
    <property type="evidence" value="ECO:0007669"/>
    <property type="project" value="UniProtKB-SubCell"/>
</dbReference>
<reference evidence="17 18" key="1">
    <citation type="submission" date="2014-03" db="EMBL/GenBank/DDBJ databases">
        <title>Genome sequence of Clostridium litorale W6, DSM 5388.</title>
        <authorList>
            <person name="Poehlein A."/>
            <person name="Jagirdar A."/>
            <person name="Khonsari B."/>
            <person name="Chibani C.M."/>
            <person name="Gutierrez Gutierrez D.A."/>
            <person name="Davydova E."/>
            <person name="Alghaithi H.S."/>
            <person name="Nair K.P."/>
            <person name="Dhamotharan K."/>
            <person name="Chandran L."/>
            <person name="G W."/>
            <person name="Daniel R."/>
        </authorList>
    </citation>
    <scope>NUCLEOTIDE SEQUENCE [LARGE SCALE GENOMIC DNA]</scope>
    <source>
        <strain evidence="17 18">W6</strain>
    </source>
</reference>
<evidence type="ECO:0000256" key="5">
    <source>
        <dbReference type="ARBA" id="ARBA00022553"/>
    </source>
</evidence>
<feature type="domain" description="Histidine kinase" evidence="15">
    <location>
        <begin position="300"/>
        <end position="363"/>
    </location>
</feature>
<dbReference type="PROSITE" id="PS50109">
    <property type="entry name" value="HIS_KIN"/>
    <property type="match status" value="1"/>
</dbReference>
<organism evidence="17 18">
    <name type="scientific">Peptoclostridium litorale DSM 5388</name>
    <dbReference type="NCBI Taxonomy" id="1121324"/>
    <lineage>
        <taxon>Bacteria</taxon>
        <taxon>Bacillati</taxon>
        <taxon>Bacillota</taxon>
        <taxon>Clostridia</taxon>
        <taxon>Peptostreptococcales</taxon>
        <taxon>Peptoclostridiaceae</taxon>
        <taxon>Peptoclostridium</taxon>
    </lineage>
</organism>
<dbReference type="PANTHER" id="PTHR45528:SF1">
    <property type="entry name" value="SENSOR HISTIDINE KINASE CPXA"/>
    <property type="match status" value="1"/>
</dbReference>
<keyword evidence="9 17" id="KW-0418">Kinase</keyword>
<dbReference type="SMART" id="SM00388">
    <property type="entry name" value="HisKA"/>
    <property type="match status" value="1"/>
</dbReference>
<dbReference type="PANTHER" id="PTHR45528">
    <property type="entry name" value="SENSOR HISTIDINE KINASE CPXA"/>
    <property type="match status" value="1"/>
</dbReference>
<gene>
    <name evidence="17" type="ORF">CLIT_10c01920</name>
</gene>
<dbReference type="GO" id="GO:0005524">
    <property type="term" value="F:ATP binding"/>
    <property type="evidence" value="ECO:0007669"/>
    <property type="project" value="UniProtKB-KW"/>
</dbReference>
<dbReference type="Gene3D" id="3.30.565.10">
    <property type="entry name" value="Histidine kinase-like ATPase, C-terminal domain"/>
    <property type="match status" value="1"/>
</dbReference>
<keyword evidence="5" id="KW-0597">Phosphoprotein</keyword>
<evidence type="ECO:0000259" key="16">
    <source>
        <dbReference type="PROSITE" id="PS50885"/>
    </source>
</evidence>
<name>A0A069RH18_PEPLI</name>
<evidence type="ECO:0000256" key="13">
    <source>
        <dbReference type="ARBA" id="ARBA00023136"/>
    </source>
</evidence>
<dbReference type="Pfam" id="PF02518">
    <property type="entry name" value="HATPase_c"/>
    <property type="match status" value="1"/>
</dbReference>
<feature type="transmembrane region" description="Helical" evidence="14">
    <location>
        <begin position="115"/>
        <end position="136"/>
    </location>
</feature>
<dbReference type="Gene3D" id="1.10.287.130">
    <property type="match status" value="1"/>
</dbReference>
<dbReference type="InterPro" id="IPR004358">
    <property type="entry name" value="Sig_transdc_His_kin-like_C"/>
</dbReference>
<dbReference type="Gene3D" id="6.10.340.10">
    <property type="match status" value="1"/>
</dbReference>
<dbReference type="InterPro" id="IPR003660">
    <property type="entry name" value="HAMP_dom"/>
</dbReference>
<keyword evidence="8" id="KW-0547">Nucleotide-binding</keyword>
<keyword evidence="18" id="KW-1185">Reference proteome</keyword>
<dbReference type="InterPro" id="IPR003594">
    <property type="entry name" value="HATPase_dom"/>
</dbReference>
<comment type="caution">
    <text evidence="17">The sequence shown here is derived from an EMBL/GenBank/DDBJ whole genome shotgun (WGS) entry which is preliminary data.</text>
</comment>
<evidence type="ECO:0000256" key="9">
    <source>
        <dbReference type="ARBA" id="ARBA00022777"/>
    </source>
</evidence>
<dbReference type="InterPro" id="IPR050398">
    <property type="entry name" value="HssS/ArlS-like"/>
</dbReference>
<keyword evidence="12" id="KW-0902">Two-component regulatory system</keyword>
<keyword evidence="10" id="KW-0067">ATP-binding</keyword>
<evidence type="ECO:0000256" key="3">
    <source>
        <dbReference type="ARBA" id="ARBA00012438"/>
    </source>
</evidence>
<dbReference type="CDD" id="cd06225">
    <property type="entry name" value="HAMP"/>
    <property type="match status" value="1"/>
</dbReference>
<evidence type="ECO:0000259" key="15">
    <source>
        <dbReference type="PROSITE" id="PS50109"/>
    </source>
</evidence>
<dbReference type="SUPFAM" id="SSF47384">
    <property type="entry name" value="Homodimeric domain of signal transducing histidine kinase"/>
    <property type="match status" value="1"/>
</dbReference>
<evidence type="ECO:0000256" key="11">
    <source>
        <dbReference type="ARBA" id="ARBA00022989"/>
    </source>
</evidence>
<dbReference type="STRING" id="1121324.CLIT_10c01920"/>
<protein>
    <recommendedName>
        <fullName evidence="3">histidine kinase</fullName>
        <ecNumber evidence="3">2.7.13.3</ecNumber>
    </recommendedName>
</protein>
<keyword evidence="13 14" id="KW-0472">Membrane</keyword>